<reference evidence="3" key="1">
    <citation type="journal article" date="2020" name="Stud. Mycol.">
        <title>101 Dothideomycetes genomes: A test case for predicting lifestyles and emergence of pathogens.</title>
        <authorList>
            <person name="Haridas S."/>
            <person name="Albert R."/>
            <person name="Binder M."/>
            <person name="Bloem J."/>
            <person name="LaButti K."/>
            <person name="Salamov A."/>
            <person name="Andreopoulos B."/>
            <person name="Baker S."/>
            <person name="Barry K."/>
            <person name="Bills G."/>
            <person name="Bluhm B."/>
            <person name="Cannon C."/>
            <person name="Castanera R."/>
            <person name="Culley D."/>
            <person name="Daum C."/>
            <person name="Ezra D."/>
            <person name="Gonzalez J."/>
            <person name="Henrissat B."/>
            <person name="Kuo A."/>
            <person name="Liang C."/>
            <person name="Lipzen A."/>
            <person name="Lutzoni F."/>
            <person name="Magnuson J."/>
            <person name="Mondo S."/>
            <person name="Nolan M."/>
            <person name="Ohm R."/>
            <person name="Pangilinan J."/>
            <person name="Park H.-J."/>
            <person name="Ramirez L."/>
            <person name="Alfaro M."/>
            <person name="Sun H."/>
            <person name="Tritt A."/>
            <person name="Yoshinaga Y."/>
            <person name="Zwiers L.-H."/>
            <person name="Turgeon B."/>
            <person name="Goodwin S."/>
            <person name="Spatafora J."/>
            <person name="Crous P."/>
            <person name="Grigoriev I."/>
        </authorList>
    </citation>
    <scope>NUCLEOTIDE SEQUENCE [LARGE SCALE GENOMIC DNA]</scope>
    <source>
        <strain evidence="3">CECT 20119</strain>
    </source>
</reference>
<keyword evidence="3" id="KW-1185">Reference proteome</keyword>
<accession>A0A6A6GFW1</accession>
<gene>
    <name evidence="2" type="ORF">BDZ85DRAFT_261178</name>
</gene>
<proteinExistence type="predicted"/>
<evidence type="ECO:0000256" key="1">
    <source>
        <dbReference type="SAM" id="SignalP"/>
    </source>
</evidence>
<dbReference type="EMBL" id="ML992505">
    <property type="protein sequence ID" value="KAF2224558.1"/>
    <property type="molecule type" value="Genomic_DNA"/>
</dbReference>
<sequence>MYSILFQFCGCFCFSVDSTASKCDCMCLSRLCPPDETQRYDYQAASRTGGIWTHHVDVATALDLDCLTECTQH</sequence>
<organism evidence="2 3">
    <name type="scientific">Elsinoe ampelina</name>
    <dbReference type="NCBI Taxonomy" id="302913"/>
    <lineage>
        <taxon>Eukaryota</taxon>
        <taxon>Fungi</taxon>
        <taxon>Dikarya</taxon>
        <taxon>Ascomycota</taxon>
        <taxon>Pezizomycotina</taxon>
        <taxon>Dothideomycetes</taxon>
        <taxon>Dothideomycetidae</taxon>
        <taxon>Myriangiales</taxon>
        <taxon>Elsinoaceae</taxon>
        <taxon>Elsinoe</taxon>
    </lineage>
</organism>
<protein>
    <recommendedName>
        <fullName evidence="4">Secreted protein</fullName>
    </recommendedName>
</protein>
<name>A0A6A6GFW1_9PEZI</name>
<evidence type="ECO:0000313" key="3">
    <source>
        <dbReference type="Proteomes" id="UP000799538"/>
    </source>
</evidence>
<evidence type="ECO:0000313" key="2">
    <source>
        <dbReference type="EMBL" id="KAF2224558.1"/>
    </source>
</evidence>
<dbReference type="AlphaFoldDB" id="A0A6A6GFW1"/>
<feature type="signal peptide" evidence="1">
    <location>
        <begin position="1"/>
        <end position="20"/>
    </location>
</feature>
<feature type="chain" id="PRO_5025671786" description="Secreted protein" evidence="1">
    <location>
        <begin position="21"/>
        <end position="73"/>
    </location>
</feature>
<evidence type="ECO:0008006" key="4">
    <source>
        <dbReference type="Google" id="ProtNLM"/>
    </source>
</evidence>
<keyword evidence="1" id="KW-0732">Signal</keyword>
<dbReference type="Proteomes" id="UP000799538">
    <property type="component" value="Unassembled WGS sequence"/>
</dbReference>